<evidence type="ECO:0000256" key="1">
    <source>
        <dbReference type="ARBA" id="ARBA00008455"/>
    </source>
</evidence>
<comment type="similarity">
    <text evidence="1">Belongs to the peptidase C1 family.</text>
</comment>
<keyword evidence="5" id="KW-0865">Zymogen</keyword>
<organism evidence="10">
    <name type="scientific">Lepeophtheirus salmonis</name>
    <name type="common">Salmon louse</name>
    <name type="synonym">Caligus salmonis</name>
    <dbReference type="NCBI Taxonomy" id="72036"/>
    <lineage>
        <taxon>Eukaryota</taxon>
        <taxon>Metazoa</taxon>
        <taxon>Ecdysozoa</taxon>
        <taxon>Arthropoda</taxon>
        <taxon>Crustacea</taxon>
        <taxon>Multicrustacea</taxon>
        <taxon>Hexanauplia</taxon>
        <taxon>Copepoda</taxon>
        <taxon>Siphonostomatoida</taxon>
        <taxon>Caligidae</taxon>
        <taxon>Lepeophtheirus</taxon>
    </lineage>
</organism>
<dbReference type="InterPro" id="IPR013128">
    <property type="entry name" value="Peptidase_C1A"/>
</dbReference>
<dbReference type="PROSITE" id="PS00639">
    <property type="entry name" value="THIOL_PROTEASE_HIS"/>
    <property type="match status" value="1"/>
</dbReference>
<dbReference type="SMART" id="SM00848">
    <property type="entry name" value="Inhibitor_I29"/>
    <property type="match status" value="1"/>
</dbReference>
<keyword evidence="4" id="KW-0788">Thiol protease</keyword>
<dbReference type="InterPro" id="IPR000668">
    <property type="entry name" value="Peptidase_C1A_C"/>
</dbReference>
<dbReference type="InterPro" id="IPR039417">
    <property type="entry name" value="Peptidase_C1A_papain-like"/>
</dbReference>
<dbReference type="OrthoDB" id="65740at2759"/>
<dbReference type="InterPro" id="IPR000169">
    <property type="entry name" value="Pept_cys_AS"/>
</dbReference>
<dbReference type="GO" id="GO:0008234">
    <property type="term" value="F:cysteine-type peptidase activity"/>
    <property type="evidence" value="ECO:0007669"/>
    <property type="project" value="UniProtKB-KW"/>
</dbReference>
<dbReference type="InterPro" id="IPR025660">
    <property type="entry name" value="Pept_his_AS"/>
</dbReference>
<feature type="domain" description="Cathepsin propeptide inhibitor" evidence="9">
    <location>
        <begin position="235"/>
        <end position="291"/>
    </location>
</feature>
<dbReference type="PROSITE" id="PS00139">
    <property type="entry name" value="THIOL_PROTEASE_CYS"/>
    <property type="match status" value="1"/>
</dbReference>
<dbReference type="SUPFAM" id="SSF54001">
    <property type="entry name" value="Cysteine proteinases"/>
    <property type="match status" value="1"/>
</dbReference>
<keyword evidence="2" id="KW-0645">Protease</keyword>
<dbReference type="Pfam" id="PF00112">
    <property type="entry name" value="Peptidase_C1"/>
    <property type="match status" value="1"/>
</dbReference>
<dbReference type="PANTHER" id="PTHR12411">
    <property type="entry name" value="CYSTEINE PROTEASE FAMILY C1-RELATED"/>
    <property type="match status" value="1"/>
</dbReference>
<dbReference type="GO" id="GO:0006508">
    <property type="term" value="P:proteolysis"/>
    <property type="evidence" value="ECO:0007669"/>
    <property type="project" value="UniProtKB-KW"/>
</dbReference>
<dbReference type="AlphaFoldDB" id="A0A0K2UIH3"/>
<dbReference type="Gene3D" id="3.90.70.10">
    <property type="entry name" value="Cysteine proteinases"/>
    <property type="match status" value="1"/>
</dbReference>
<proteinExistence type="inferred from homology"/>
<dbReference type="CDD" id="cd02248">
    <property type="entry name" value="Peptidase_C1A"/>
    <property type="match status" value="1"/>
</dbReference>
<evidence type="ECO:0000256" key="5">
    <source>
        <dbReference type="ARBA" id="ARBA00023145"/>
    </source>
</evidence>
<keyword evidence="7" id="KW-0732">Signal</keyword>
<dbReference type="InterPro" id="IPR038765">
    <property type="entry name" value="Papain-like_cys_pep_sf"/>
</dbReference>
<dbReference type="Pfam" id="PF08246">
    <property type="entry name" value="Inhibitor_I29"/>
    <property type="match status" value="1"/>
</dbReference>
<accession>A0A0K2UIH3</accession>
<evidence type="ECO:0000256" key="2">
    <source>
        <dbReference type="ARBA" id="ARBA00022670"/>
    </source>
</evidence>
<name>A0A0K2UIH3_LEPSM</name>
<evidence type="ECO:0000256" key="3">
    <source>
        <dbReference type="ARBA" id="ARBA00022801"/>
    </source>
</evidence>
<reference evidence="10" key="1">
    <citation type="submission" date="2014-05" db="EMBL/GenBank/DDBJ databases">
        <authorList>
            <person name="Chronopoulou M."/>
        </authorList>
    </citation>
    <scope>NUCLEOTIDE SEQUENCE</scope>
    <source>
        <tissue evidence="10">Whole organism</tissue>
    </source>
</reference>
<dbReference type="SMART" id="SM00645">
    <property type="entry name" value="Pept_C1"/>
    <property type="match status" value="1"/>
</dbReference>
<evidence type="ECO:0000259" key="9">
    <source>
        <dbReference type="SMART" id="SM00848"/>
    </source>
</evidence>
<dbReference type="PRINTS" id="PR00705">
    <property type="entry name" value="PAPAIN"/>
</dbReference>
<feature type="domain" description="Peptidase C1A papain C-terminal" evidence="8">
    <location>
        <begin position="319"/>
        <end position="499"/>
    </location>
</feature>
<protein>
    <submittedName>
        <fullName evidence="10">Counting factor associated protein Dlike [Megachile rotundata]</fullName>
    </submittedName>
</protein>
<keyword evidence="6" id="KW-1015">Disulfide bond</keyword>
<keyword evidence="3" id="KW-0378">Hydrolase</keyword>
<evidence type="ECO:0000256" key="7">
    <source>
        <dbReference type="SAM" id="SignalP"/>
    </source>
</evidence>
<feature type="signal peptide" evidence="7">
    <location>
        <begin position="1"/>
        <end position="15"/>
    </location>
</feature>
<sequence>MRIFLYIFLIPGILGDPPRPQWPNSYIINGILFIPYAEIQEPIAAFYDANEGKSRIDYYGGMDKTIQIKSKGPYGAAFKLSPYTNEKVQNAIGCFSVDGIKDAPIEPQSVLPDIDSFIFIGTDMINGVKCEKWGVKDIIEKKINQYFVWVKRSQNYSIPIRYEMRGYNSLLGSHYDHYYIQYENFSLEKPEPEVFEIYKQKKCGGFPGPGMRSVHIMNPIREFIHNEESHVIDSFLEFKKKHKRTYSNLSHEENRKNIFRQNMRFIHSTNRRGLTYKVSINHLTDRNDDEIKYLRGKLYTPGYNGGSAFTYTLSELNDVPDTLDWRIMGAVSPVKDQSVCGSCWSFGTVGTLEGTNFLVTGNMIRLSQQALVDCSWGFGNNGCDGGEDFRAYDWIIKHGGIPSERDYGPYLGADGFCNSEYVPATLKIKGFVNVTSGDLNALKVAIAREGPISVAIDASHRSLSFYSSGVYYEQECNNTSEGLDHAVLAVGYGELNGQK</sequence>
<evidence type="ECO:0000256" key="6">
    <source>
        <dbReference type="ARBA" id="ARBA00023157"/>
    </source>
</evidence>
<feature type="chain" id="PRO_5011955223" evidence="7">
    <location>
        <begin position="16"/>
        <end position="499"/>
    </location>
</feature>
<evidence type="ECO:0000259" key="8">
    <source>
        <dbReference type="SMART" id="SM00645"/>
    </source>
</evidence>
<dbReference type="EMBL" id="HACA01020733">
    <property type="protein sequence ID" value="CDW38094.1"/>
    <property type="molecule type" value="Transcribed_RNA"/>
</dbReference>
<dbReference type="InterPro" id="IPR013201">
    <property type="entry name" value="Prot_inhib_I29"/>
</dbReference>
<evidence type="ECO:0000256" key="4">
    <source>
        <dbReference type="ARBA" id="ARBA00022807"/>
    </source>
</evidence>
<evidence type="ECO:0000313" key="10">
    <source>
        <dbReference type="EMBL" id="CDW38094.1"/>
    </source>
</evidence>